<dbReference type="InterPro" id="IPR020904">
    <property type="entry name" value="Sc_DH/Rdtase_CS"/>
</dbReference>
<dbReference type="InterPro" id="IPR050259">
    <property type="entry name" value="SDR"/>
</dbReference>
<name>A0A0B5F977_9BURK</name>
<dbReference type="AlphaFoldDB" id="A0A0B5F977"/>
<dbReference type="InterPro" id="IPR036291">
    <property type="entry name" value="NAD(P)-bd_dom_sf"/>
</dbReference>
<keyword evidence="5" id="KW-1185">Reference proteome</keyword>
<evidence type="ECO:0000313" key="4">
    <source>
        <dbReference type="EMBL" id="VVG71195.1"/>
    </source>
</evidence>
<dbReference type="Pfam" id="PF13561">
    <property type="entry name" value="adh_short_C2"/>
    <property type="match status" value="1"/>
</dbReference>
<gene>
    <name evidence="3" type="ORF">EJE83_08390</name>
    <name evidence="4" type="ORF">PAP18089_02168</name>
</gene>
<dbReference type="EMBL" id="RWHX01000010">
    <property type="protein sequence ID" value="RSK83100.1"/>
    <property type="molecule type" value="Genomic_DNA"/>
</dbReference>
<dbReference type="PRINTS" id="PR00080">
    <property type="entry name" value="SDRFAMILY"/>
</dbReference>
<protein>
    <submittedName>
        <fullName evidence="3">3-oxoacyl-ACP reductase FabG</fullName>
    </submittedName>
    <submittedName>
        <fullName evidence="4">Oxidoreductase</fullName>
    </submittedName>
</protein>
<reference evidence="3 5" key="1">
    <citation type="submission" date="2018-12" db="EMBL/GenBank/DDBJ databases">
        <title>Whole genome sequence of a Pandoraea apista isolate from a patient with cystic fibrosis.</title>
        <authorList>
            <person name="Kenna D.T."/>
            <person name="Turton J.F."/>
        </authorList>
    </citation>
    <scope>NUCLEOTIDE SEQUENCE [LARGE SCALE GENOMIC DNA]</scope>
    <source>
        <strain evidence="3 5">Pa13324</strain>
    </source>
</reference>
<dbReference type="GO" id="GO:0032787">
    <property type="term" value="P:monocarboxylic acid metabolic process"/>
    <property type="evidence" value="ECO:0007669"/>
    <property type="project" value="UniProtKB-ARBA"/>
</dbReference>
<feature type="domain" description="Ketoreductase" evidence="2">
    <location>
        <begin position="4"/>
        <end position="183"/>
    </location>
</feature>
<dbReference type="Proteomes" id="UP000270216">
    <property type="component" value="Unassembled WGS sequence"/>
</dbReference>
<evidence type="ECO:0000313" key="3">
    <source>
        <dbReference type="EMBL" id="RSK83100.1"/>
    </source>
</evidence>
<dbReference type="InterPro" id="IPR057326">
    <property type="entry name" value="KR_dom"/>
</dbReference>
<dbReference type="NCBIfam" id="NF009466">
    <property type="entry name" value="PRK12826.1-2"/>
    <property type="match status" value="1"/>
</dbReference>
<dbReference type="OrthoDB" id="9806974at2"/>
<dbReference type="FunFam" id="3.40.50.720:FF:000084">
    <property type="entry name" value="Short-chain dehydrogenase reductase"/>
    <property type="match status" value="1"/>
</dbReference>
<dbReference type="Proteomes" id="UP000364291">
    <property type="component" value="Unassembled WGS sequence"/>
</dbReference>
<dbReference type="SUPFAM" id="SSF51735">
    <property type="entry name" value="NAD(P)-binding Rossmann-fold domains"/>
    <property type="match status" value="1"/>
</dbReference>
<sequence>MTEKVAVVTGGGMGIGAAICERLVSDGMTVVVADLNEGAASETAAKLSAAGGKAWALGMNVGDAASIADGFAQIAQRHGRCDVLVNNAGIAKTFPFLDYPLDHWHQVMNVNLTGTLLCGQHAARLMREQRWGRIVNLASVAGILASAGRTAYGTSKAAVIGLTRQMAIELAPFGITANGVAPGPIDTPLTQVLHSDISRRHYTETTPLGRYGQPREIAGAVSFLASDDASYVTGHILPVDGGFVAAGILEI</sequence>
<dbReference type="PRINTS" id="PR00081">
    <property type="entry name" value="GDHRDH"/>
</dbReference>
<dbReference type="PANTHER" id="PTHR42879:SF2">
    <property type="entry name" value="3-OXOACYL-[ACYL-CARRIER-PROTEIN] REDUCTASE FABG"/>
    <property type="match status" value="1"/>
</dbReference>
<dbReference type="RefSeq" id="WP_042112532.1">
    <property type="nucleotide sequence ID" value="NZ_CABPSX010000003.1"/>
</dbReference>
<evidence type="ECO:0000313" key="5">
    <source>
        <dbReference type="Proteomes" id="UP000270216"/>
    </source>
</evidence>
<reference evidence="4 6" key="2">
    <citation type="submission" date="2019-08" db="EMBL/GenBank/DDBJ databases">
        <authorList>
            <person name="Peeters C."/>
        </authorList>
    </citation>
    <scope>NUCLEOTIDE SEQUENCE [LARGE SCALE GENOMIC DNA]</scope>
    <source>
        <strain evidence="4 6">LMG 18089</strain>
    </source>
</reference>
<dbReference type="SMART" id="SM00822">
    <property type="entry name" value="PKS_KR"/>
    <property type="match status" value="1"/>
</dbReference>
<proteinExistence type="inferred from homology"/>
<dbReference type="InterPro" id="IPR002347">
    <property type="entry name" value="SDR_fam"/>
</dbReference>
<organism evidence="4 6">
    <name type="scientific">Pandoraea apista</name>
    <dbReference type="NCBI Taxonomy" id="93218"/>
    <lineage>
        <taxon>Bacteria</taxon>
        <taxon>Pseudomonadati</taxon>
        <taxon>Pseudomonadota</taxon>
        <taxon>Betaproteobacteria</taxon>
        <taxon>Burkholderiales</taxon>
        <taxon>Burkholderiaceae</taxon>
        <taxon>Pandoraea</taxon>
    </lineage>
</organism>
<dbReference type="Gene3D" id="3.40.50.720">
    <property type="entry name" value="NAD(P)-binding Rossmann-like Domain"/>
    <property type="match status" value="1"/>
</dbReference>
<evidence type="ECO:0000256" key="1">
    <source>
        <dbReference type="ARBA" id="ARBA00006484"/>
    </source>
</evidence>
<dbReference type="PROSITE" id="PS00061">
    <property type="entry name" value="ADH_SHORT"/>
    <property type="match status" value="1"/>
</dbReference>
<dbReference type="NCBIfam" id="NF005559">
    <property type="entry name" value="PRK07231.1"/>
    <property type="match status" value="1"/>
</dbReference>
<accession>A0A0B5F977</accession>
<dbReference type="GeneID" id="47013473"/>
<comment type="similarity">
    <text evidence="1">Belongs to the short-chain dehydrogenases/reductases (SDR) family.</text>
</comment>
<evidence type="ECO:0000259" key="2">
    <source>
        <dbReference type="SMART" id="SM00822"/>
    </source>
</evidence>
<dbReference type="EMBL" id="CABPSX010000003">
    <property type="protein sequence ID" value="VVG71195.1"/>
    <property type="molecule type" value="Genomic_DNA"/>
</dbReference>
<dbReference type="STRING" id="93218.XM39_02745"/>
<dbReference type="PANTHER" id="PTHR42879">
    <property type="entry name" value="3-OXOACYL-(ACYL-CARRIER-PROTEIN) REDUCTASE"/>
    <property type="match status" value="1"/>
</dbReference>
<dbReference type="KEGG" id="papi:SG18_02745"/>
<evidence type="ECO:0000313" key="6">
    <source>
        <dbReference type="Proteomes" id="UP000364291"/>
    </source>
</evidence>